<proteinExistence type="predicted"/>
<feature type="domain" description="Flagellar Assembly Protein A N-terminal region" evidence="1">
    <location>
        <begin position="85"/>
        <end position="254"/>
    </location>
</feature>
<dbReference type="InterPro" id="IPR005646">
    <property type="entry name" value="FapA"/>
</dbReference>
<evidence type="ECO:0000313" key="3">
    <source>
        <dbReference type="Proteomes" id="UP000462435"/>
    </source>
</evidence>
<dbReference type="EMBL" id="WNDX01000080">
    <property type="protein sequence ID" value="KAF1042545.1"/>
    <property type="molecule type" value="Genomic_DNA"/>
</dbReference>
<dbReference type="InterPro" id="IPR046865">
    <property type="entry name" value="FapA_b_solenoid"/>
</dbReference>
<dbReference type="PANTHER" id="PTHR38032:SF1">
    <property type="entry name" value="RNA-BINDING PROTEIN KHPB N-TERMINAL DOMAIN-CONTAINING PROTEIN"/>
    <property type="match status" value="1"/>
</dbReference>
<reference evidence="3" key="1">
    <citation type="journal article" date="2020" name="MBio">
        <title>Horizontal gene transfer to a defensive symbiont with a reduced genome amongst a multipartite beetle microbiome.</title>
        <authorList>
            <person name="Waterworth S.C."/>
            <person name="Florez L.V."/>
            <person name="Rees E.R."/>
            <person name="Hertweck C."/>
            <person name="Kaltenpoth M."/>
            <person name="Kwan J.C."/>
        </authorList>
    </citation>
    <scope>NUCLEOTIDE SEQUENCE [LARGE SCALE GENOMIC DNA]</scope>
</reference>
<name>A0A7V8JTK9_9BURK</name>
<gene>
    <name evidence="2" type="ORF">GAK35_02659</name>
</gene>
<organism evidence="2 3">
    <name type="scientific">Herbaspirillum frisingense</name>
    <dbReference type="NCBI Taxonomy" id="92645"/>
    <lineage>
        <taxon>Bacteria</taxon>
        <taxon>Pseudomonadati</taxon>
        <taxon>Pseudomonadota</taxon>
        <taxon>Betaproteobacteria</taxon>
        <taxon>Burkholderiales</taxon>
        <taxon>Oxalobacteraceae</taxon>
        <taxon>Herbaspirillum</taxon>
    </lineage>
</organism>
<dbReference type="Pfam" id="PF03961">
    <property type="entry name" value="FapA"/>
    <property type="match status" value="1"/>
</dbReference>
<dbReference type="Proteomes" id="UP000462435">
    <property type="component" value="Unassembled WGS sequence"/>
</dbReference>
<dbReference type="Pfam" id="PF20250">
    <property type="entry name" value="FapA_N"/>
    <property type="match status" value="1"/>
</dbReference>
<protein>
    <recommendedName>
        <fullName evidence="1">Flagellar Assembly Protein A N-terminal region domain-containing protein</fullName>
    </recommendedName>
</protein>
<accession>A0A7V8JTK9</accession>
<dbReference type="InterPro" id="IPR046866">
    <property type="entry name" value="FapA_N"/>
</dbReference>
<evidence type="ECO:0000313" key="2">
    <source>
        <dbReference type="EMBL" id="KAF1042545.1"/>
    </source>
</evidence>
<sequence length="545" mass="58011">MDQATPQPLSFAFDRTSGELTATFTPTQGFPPLTLAGLKQAMTDNGLTKLFFQDSVLNGFVRKAEDAKEAVSQVIAERRDGEFVLDVADDLMTASLTLVAPFGGRAKSVEVVNAIRAAGITYGILHEQLRGALTAGHCNKLVIAQGLMPTPAEPARFESLLEEKQEELAEIDEDAVVSYADMGYLLLVAAGDPLMRRIPPVPGKDGIDIRGGKVPARPIADIHFAKESVGAEPSPDDPDLLIAMVPGQPTVIKNGVKVNPVIDVENVDLSTGNLTFDGTVRVSGDVMTGMKLHVGGDVVVNGTVEAAEIVAGGSVTVKGGVIGHSEGISASAGTTAIASRISAQKSVQVMFAESAHIEAAEDILVLGNARHCELLAGNEITVGKGNPRTGHIIGGRVEATNIIRANVIGASTTTFTRVQVGLDPYLEGKIAIKEQEYTRKVAELDRTIKQQSYYKLNPEKATPEIVFETSDKRKALAYEVKVLLEEIGQMKEGMVAAEDARIIVAKAVFEGTELRIGHEVWPVQSDLGGGTAQLFEGDIRYNPKK</sequence>
<dbReference type="AlphaFoldDB" id="A0A7V8JTK9"/>
<evidence type="ECO:0000259" key="1">
    <source>
        <dbReference type="Pfam" id="PF20250"/>
    </source>
</evidence>
<comment type="caution">
    <text evidence="2">The sequence shown here is derived from an EMBL/GenBank/DDBJ whole genome shotgun (WGS) entry which is preliminary data.</text>
</comment>
<dbReference type="PANTHER" id="PTHR38032">
    <property type="entry name" value="POLYMERASE-RELATED"/>
    <property type="match status" value="1"/>
</dbReference>